<gene>
    <name evidence="1" type="ORF">LCGC14_1893040</name>
</gene>
<organism evidence="1">
    <name type="scientific">marine sediment metagenome</name>
    <dbReference type="NCBI Taxonomy" id="412755"/>
    <lineage>
        <taxon>unclassified sequences</taxon>
        <taxon>metagenomes</taxon>
        <taxon>ecological metagenomes</taxon>
    </lineage>
</organism>
<accession>A0A0F9FYV2</accession>
<dbReference type="EMBL" id="LAZR01019688">
    <property type="protein sequence ID" value="KKL91604.1"/>
    <property type="molecule type" value="Genomic_DNA"/>
</dbReference>
<dbReference type="AlphaFoldDB" id="A0A0F9FYV2"/>
<comment type="caution">
    <text evidence="1">The sequence shown here is derived from an EMBL/GenBank/DDBJ whole genome shotgun (WGS) entry which is preliminary data.</text>
</comment>
<sequence>MHEGTCVNCGEETLIDDIFEFCEICTAEDEQDSFPYDMG</sequence>
<reference evidence="1" key="1">
    <citation type="journal article" date="2015" name="Nature">
        <title>Complex archaea that bridge the gap between prokaryotes and eukaryotes.</title>
        <authorList>
            <person name="Spang A."/>
            <person name="Saw J.H."/>
            <person name="Jorgensen S.L."/>
            <person name="Zaremba-Niedzwiedzka K."/>
            <person name="Martijn J."/>
            <person name="Lind A.E."/>
            <person name="van Eijk R."/>
            <person name="Schleper C."/>
            <person name="Guy L."/>
            <person name="Ettema T.J."/>
        </authorList>
    </citation>
    <scope>NUCLEOTIDE SEQUENCE</scope>
</reference>
<evidence type="ECO:0000313" key="1">
    <source>
        <dbReference type="EMBL" id="KKL91604.1"/>
    </source>
</evidence>
<proteinExistence type="predicted"/>
<protein>
    <submittedName>
        <fullName evidence="1">Uncharacterized protein</fullName>
    </submittedName>
</protein>
<name>A0A0F9FYV2_9ZZZZ</name>